<dbReference type="Pfam" id="PF23598">
    <property type="entry name" value="LRR_14"/>
    <property type="match status" value="1"/>
</dbReference>
<protein>
    <recommendedName>
        <fullName evidence="4">Disease resistance R13L4/SHOC-2-like LRR domain-containing protein</fullName>
    </recommendedName>
</protein>
<evidence type="ECO:0000313" key="6">
    <source>
        <dbReference type="Proteomes" id="UP001396334"/>
    </source>
</evidence>
<evidence type="ECO:0000259" key="4">
    <source>
        <dbReference type="Pfam" id="PF23598"/>
    </source>
</evidence>
<evidence type="ECO:0000256" key="3">
    <source>
        <dbReference type="ARBA" id="ARBA00022821"/>
    </source>
</evidence>
<gene>
    <name evidence="5" type="ORF">V6N11_036263</name>
</gene>
<dbReference type="PANTHER" id="PTHR36766">
    <property type="entry name" value="PLANT BROAD-SPECTRUM MILDEW RESISTANCE PROTEIN RPW8"/>
    <property type="match status" value="1"/>
</dbReference>
<keyword evidence="6" id="KW-1185">Reference proteome</keyword>
<keyword evidence="2" id="KW-0677">Repeat</keyword>
<evidence type="ECO:0000256" key="2">
    <source>
        <dbReference type="ARBA" id="ARBA00022737"/>
    </source>
</evidence>
<dbReference type="Gene3D" id="3.80.10.10">
    <property type="entry name" value="Ribonuclease Inhibitor"/>
    <property type="match status" value="1"/>
</dbReference>
<dbReference type="SMART" id="SM00369">
    <property type="entry name" value="LRR_TYP"/>
    <property type="match status" value="2"/>
</dbReference>
<proteinExistence type="predicted"/>
<organism evidence="5 6">
    <name type="scientific">Hibiscus sabdariffa</name>
    <name type="common">roselle</name>
    <dbReference type="NCBI Taxonomy" id="183260"/>
    <lineage>
        <taxon>Eukaryota</taxon>
        <taxon>Viridiplantae</taxon>
        <taxon>Streptophyta</taxon>
        <taxon>Embryophyta</taxon>
        <taxon>Tracheophyta</taxon>
        <taxon>Spermatophyta</taxon>
        <taxon>Magnoliopsida</taxon>
        <taxon>eudicotyledons</taxon>
        <taxon>Gunneridae</taxon>
        <taxon>Pentapetalae</taxon>
        <taxon>rosids</taxon>
        <taxon>malvids</taxon>
        <taxon>Malvales</taxon>
        <taxon>Malvaceae</taxon>
        <taxon>Malvoideae</taxon>
        <taxon>Hibiscus</taxon>
    </lineage>
</organism>
<accession>A0ABR2R9X9</accession>
<name>A0ABR2R9X9_9ROSI</name>
<evidence type="ECO:0000313" key="5">
    <source>
        <dbReference type="EMBL" id="KAK9009735.1"/>
    </source>
</evidence>
<comment type="caution">
    <text evidence="5">The sequence shown here is derived from an EMBL/GenBank/DDBJ whole genome shotgun (WGS) entry which is preliminary data.</text>
</comment>
<dbReference type="PANTHER" id="PTHR36766:SF64">
    <property type="entry name" value="OS12G0206100 PROTEIN"/>
    <property type="match status" value="1"/>
</dbReference>
<sequence>MDELIQLWIGEGFLDGPNPHGLGAFTLDTLEFAYLLEIDESKQCVEMHDMIRHAALWLARDQGRKENNVLVSKVPTPTFAHRLVPNLTTLILRDGQLQSFPEGLFDSMPALKVLDLSGNRWLTELPSDVGNVTTLHYINLSFTSLAELSAALGDLINLKCLLLDYTMNLKCIPKELISKLLTLQVYSKMSRVGDCFGSAASVPCGEIAFLQVLECLDCLNKIGITIFCATSLEKILQSPILRSWDRNLVVMECINLVSLHFTEKVFSLERLEIFCCNSLKELKASDRCKLCNLNSLSIRFCPLLSELNFLSYGRNLESLTTSMQNLKKICPSPDCFPFLSEFRVYKCPLLSQIPFDMENANSLQKIVGEREWWDDLIWCDGAVKDICLMKFVSS</sequence>
<keyword evidence="1" id="KW-0433">Leucine-rich repeat</keyword>
<dbReference type="SUPFAM" id="SSF52058">
    <property type="entry name" value="L domain-like"/>
    <property type="match status" value="1"/>
</dbReference>
<dbReference type="InterPro" id="IPR055414">
    <property type="entry name" value="LRR_R13L4/SHOC2-like"/>
</dbReference>
<feature type="domain" description="Disease resistance R13L4/SHOC-2-like LRR" evidence="4">
    <location>
        <begin position="107"/>
        <end position="364"/>
    </location>
</feature>
<dbReference type="InterPro" id="IPR003591">
    <property type="entry name" value="Leu-rich_rpt_typical-subtyp"/>
</dbReference>
<evidence type="ECO:0000256" key="1">
    <source>
        <dbReference type="ARBA" id="ARBA00022614"/>
    </source>
</evidence>
<dbReference type="Proteomes" id="UP001396334">
    <property type="component" value="Unassembled WGS sequence"/>
</dbReference>
<keyword evidence="3" id="KW-0611">Plant defense</keyword>
<dbReference type="InterPro" id="IPR032675">
    <property type="entry name" value="LRR_dom_sf"/>
</dbReference>
<dbReference type="EMBL" id="JBBPBN010000024">
    <property type="protein sequence ID" value="KAK9009735.1"/>
    <property type="molecule type" value="Genomic_DNA"/>
</dbReference>
<reference evidence="5 6" key="1">
    <citation type="journal article" date="2024" name="G3 (Bethesda)">
        <title>Genome assembly of Hibiscus sabdariffa L. provides insights into metabolisms of medicinal natural products.</title>
        <authorList>
            <person name="Kim T."/>
        </authorList>
    </citation>
    <scope>NUCLEOTIDE SEQUENCE [LARGE SCALE GENOMIC DNA]</scope>
    <source>
        <strain evidence="5">TK-2024</strain>
        <tissue evidence="5">Old leaves</tissue>
    </source>
</reference>